<dbReference type="CDD" id="cd14792">
    <property type="entry name" value="GH27"/>
    <property type="match status" value="1"/>
</dbReference>
<dbReference type="PRINTS" id="PR00748">
    <property type="entry name" value="MELIBIASE"/>
</dbReference>
<dbReference type="Gene3D" id="2.60.40.1180">
    <property type="entry name" value="Golgi alpha-mannosidase II"/>
    <property type="match status" value="1"/>
</dbReference>
<comment type="subcellular location">
    <subcellularLocation>
        <location evidence="3">Secreted</location>
    </subcellularLocation>
</comment>
<keyword evidence="11 12" id="KW-0326">Glycosidase</keyword>
<protein>
    <recommendedName>
        <fullName evidence="5 12">Alpha-galactosidase</fullName>
        <ecNumber evidence="5 12">3.2.1.22</ecNumber>
    </recommendedName>
    <alternativeName>
        <fullName evidence="12">Melibiase</fullName>
    </alternativeName>
</protein>
<dbReference type="InterPro" id="IPR017853">
    <property type="entry name" value="GH"/>
</dbReference>
<keyword evidence="6" id="KW-0964">Secreted</keyword>
<dbReference type="GO" id="GO:0005576">
    <property type="term" value="C:extracellular region"/>
    <property type="evidence" value="ECO:0007669"/>
    <property type="project" value="UniProtKB-SubCell"/>
</dbReference>
<dbReference type="InterPro" id="IPR013780">
    <property type="entry name" value="Glyco_hydro_b"/>
</dbReference>
<keyword evidence="7 13" id="KW-0732">Signal</keyword>
<dbReference type="SUPFAM" id="SSF51011">
    <property type="entry name" value="Glycosyl hydrolase domain"/>
    <property type="match status" value="1"/>
</dbReference>
<reference evidence="15" key="1">
    <citation type="journal article" date="2020" name="Stud. Mycol.">
        <title>101 Dothideomycetes genomes: a test case for predicting lifestyles and emergence of pathogens.</title>
        <authorList>
            <person name="Haridas S."/>
            <person name="Albert R."/>
            <person name="Binder M."/>
            <person name="Bloem J."/>
            <person name="Labutti K."/>
            <person name="Salamov A."/>
            <person name="Andreopoulos B."/>
            <person name="Baker S."/>
            <person name="Barry K."/>
            <person name="Bills G."/>
            <person name="Bluhm B."/>
            <person name="Cannon C."/>
            <person name="Castanera R."/>
            <person name="Culley D."/>
            <person name="Daum C."/>
            <person name="Ezra D."/>
            <person name="Gonzalez J."/>
            <person name="Henrissat B."/>
            <person name="Kuo A."/>
            <person name="Liang C."/>
            <person name="Lipzen A."/>
            <person name="Lutzoni F."/>
            <person name="Magnuson J."/>
            <person name="Mondo S."/>
            <person name="Nolan M."/>
            <person name="Ohm R."/>
            <person name="Pangilinan J."/>
            <person name="Park H.-J."/>
            <person name="Ramirez L."/>
            <person name="Alfaro M."/>
            <person name="Sun H."/>
            <person name="Tritt A."/>
            <person name="Yoshinaga Y."/>
            <person name="Zwiers L.-H."/>
            <person name="Turgeon B."/>
            <person name="Goodwin S."/>
            <person name="Spatafora J."/>
            <person name="Crous P."/>
            <person name="Grigoriev I."/>
        </authorList>
    </citation>
    <scope>NUCLEOTIDE SEQUENCE</scope>
    <source>
        <strain evidence="15">CBS 675.92</strain>
    </source>
</reference>
<dbReference type="AlphaFoldDB" id="A0A6A5TW92"/>
<evidence type="ECO:0000256" key="1">
    <source>
        <dbReference type="ARBA" id="ARBA00001255"/>
    </source>
</evidence>
<evidence type="ECO:0000256" key="8">
    <source>
        <dbReference type="ARBA" id="ARBA00022801"/>
    </source>
</evidence>
<evidence type="ECO:0000256" key="5">
    <source>
        <dbReference type="ARBA" id="ARBA00012755"/>
    </source>
</evidence>
<organism evidence="15 16">
    <name type="scientific">Byssothecium circinans</name>
    <dbReference type="NCBI Taxonomy" id="147558"/>
    <lineage>
        <taxon>Eukaryota</taxon>
        <taxon>Fungi</taxon>
        <taxon>Dikarya</taxon>
        <taxon>Ascomycota</taxon>
        <taxon>Pezizomycotina</taxon>
        <taxon>Dothideomycetes</taxon>
        <taxon>Pleosporomycetidae</taxon>
        <taxon>Pleosporales</taxon>
        <taxon>Massarineae</taxon>
        <taxon>Massarinaceae</taxon>
        <taxon>Byssothecium</taxon>
    </lineage>
</organism>
<proteinExistence type="inferred from homology"/>
<dbReference type="FunFam" id="3.20.20.70:FF:000202">
    <property type="entry name" value="Alpha-galactosidase"/>
    <property type="match status" value="1"/>
</dbReference>
<dbReference type="PANTHER" id="PTHR11452:SF75">
    <property type="entry name" value="ALPHA-GALACTOSIDASE MEL1"/>
    <property type="match status" value="1"/>
</dbReference>
<evidence type="ECO:0000256" key="6">
    <source>
        <dbReference type="ARBA" id="ARBA00022525"/>
    </source>
</evidence>
<evidence type="ECO:0000256" key="12">
    <source>
        <dbReference type="RuleBase" id="RU361168"/>
    </source>
</evidence>
<evidence type="ECO:0000256" key="11">
    <source>
        <dbReference type="ARBA" id="ARBA00023295"/>
    </source>
</evidence>
<keyword evidence="10" id="KW-0325">Glycoprotein</keyword>
<comment type="catalytic activity">
    <reaction evidence="1 12">
        <text>Hydrolysis of terminal, non-reducing alpha-D-galactose residues in alpha-D-galactosides, including galactose oligosaccharides, galactomannans and galactolipids.</text>
        <dbReference type="EC" id="3.2.1.22"/>
    </reaction>
</comment>
<keyword evidence="8 12" id="KW-0378">Hydrolase</keyword>
<feature type="domain" description="Alpha galactosidase C-terminal" evidence="14">
    <location>
        <begin position="367"/>
        <end position="435"/>
    </location>
</feature>
<evidence type="ECO:0000259" key="14">
    <source>
        <dbReference type="Pfam" id="PF17801"/>
    </source>
</evidence>
<gene>
    <name evidence="15" type="ORF">CC80DRAFT_412584</name>
</gene>
<evidence type="ECO:0000313" key="16">
    <source>
        <dbReference type="Proteomes" id="UP000800035"/>
    </source>
</evidence>
<dbReference type="PRINTS" id="PR00740">
    <property type="entry name" value="GLHYDRLASE27"/>
</dbReference>
<evidence type="ECO:0000256" key="2">
    <source>
        <dbReference type="ARBA" id="ARBA00003969"/>
    </source>
</evidence>
<evidence type="ECO:0000313" key="15">
    <source>
        <dbReference type="EMBL" id="KAF1956584.1"/>
    </source>
</evidence>
<evidence type="ECO:0000256" key="3">
    <source>
        <dbReference type="ARBA" id="ARBA00004613"/>
    </source>
</evidence>
<dbReference type="Pfam" id="PF17801">
    <property type="entry name" value="Melibiase_C"/>
    <property type="match status" value="1"/>
</dbReference>
<keyword evidence="9 12" id="KW-1015">Disulfide bond</keyword>
<evidence type="ECO:0000256" key="10">
    <source>
        <dbReference type="ARBA" id="ARBA00023180"/>
    </source>
</evidence>
<accession>A0A6A5TW92</accession>
<dbReference type="InterPro" id="IPR013785">
    <property type="entry name" value="Aldolase_TIM"/>
</dbReference>
<dbReference type="OrthoDB" id="5795902at2759"/>
<comment type="similarity">
    <text evidence="4 12">Belongs to the glycosyl hydrolase 27 family.</text>
</comment>
<evidence type="ECO:0000256" key="13">
    <source>
        <dbReference type="SAM" id="SignalP"/>
    </source>
</evidence>
<dbReference type="PANTHER" id="PTHR11452">
    <property type="entry name" value="ALPHA-GALACTOSIDASE/ALPHA-N-ACETYLGALACTOSAMINIDASE"/>
    <property type="match status" value="1"/>
</dbReference>
<dbReference type="EMBL" id="ML976991">
    <property type="protein sequence ID" value="KAF1956584.1"/>
    <property type="molecule type" value="Genomic_DNA"/>
</dbReference>
<dbReference type="Pfam" id="PF16499">
    <property type="entry name" value="Melibiase_2"/>
    <property type="match status" value="1"/>
</dbReference>
<comment type="function">
    <text evidence="2">Hydrolyzes a variety of simple alpha-D-galactoside as well as more complex molecules such as oligosaccharides and polysaccharides.</text>
</comment>
<dbReference type="InterPro" id="IPR041233">
    <property type="entry name" value="Melibiase_C"/>
</dbReference>
<evidence type="ECO:0000256" key="4">
    <source>
        <dbReference type="ARBA" id="ARBA00009743"/>
    </source>
</evidence>
<dbReference type="GO" id="GO:0005995">
    <property type="term" value="P:melibiose catabolic process"/>
    <property type="evidence" value="ECO:0007669"/>
    <property type="project" value="UniProtKB-ARBA"/>
</dbReference>
<dbReference type="InterPro" id="IPR006215">
    <property type="entry name" value="Glyco_hydro_melibiase"/>
</dbReference>
<evidence type="ECO:0000256" key="9">
    <source>
        <dbReference type="ARBA" id="ARBA00023157"/>
    </source>
</evidence>
<dbReference type="PROSITE" id="PS00512">
    <property type="entry name" value="ALPHA_GALACTOSIDASE"/>
    <property type="match status" value="1"/>
</dbReference>
<keyword evidence="16" id="KW-1185">Reference proteome</keyword>
<feature type="chain" id="PRO_5025373936" description="Alpha-galactosidase" evidence="13">
    <location>
        <begin position="24"/>
        <end position="516"/>
    </location>
</feature>
<name>A0A6A5TW92_9PLEO</name>
<dbReference type="SUPFAM" id="SSF51445">
    <property type="entry name" value="(Trans)glycosidases"/>
    <property type="match status" value="1"/>
</dbReference>
<sequence length="516" mass="56983">MVQLASWQLLAAAASLFVGEIHASKQYDTLHRRYIDNSSGTPEVIIAGASSYNGLNLLPQMGWNNWNAFHCDVNETLLLDTARNMVAFGLRDLGYNYIVLDDCWSIGRNSSGYLVENPIKFPSGMANVASEIHALGFKFGMYSSAGLFTCGKYPGSLGFEQKDADLWASWGVDYLKYDNCFNQGQSGTPKLSFDRYNVMSEALNKTGRPIVYSMCNWGNDDPYDWAYTIANSGRMSGDIYDSFNRPDARCPCTEAVGCAWPGFHCSVMNILNKMPAIQSRTMSGYFNDMDMLEVGNGGQSDSEYVVHFSMWAINSSPLLIGTNIGSLSPENLAIYSNPAIIALNQDKNANAARRNWRYFVDPDETGEGEISMWTRSLDNGDYVIAFLNAANTSQSMNASLNEIFFDARTAGAYQEPEQLRRTWDIYDLWANRMSTAEARSILNGNATAIGSNSTTRYNATATSYEAGLEANVTALYGSKVGSIRPSGTFTAEISRHSVGVYRLRPVSTPTPLRDEL</sequence>
<evidence type="ECO:0000256" key="7">
    <source>
        <dbReference type="ARBA" id="ARBA00022729"/>
    </source>
</evidence>
<dbReference type="EC" id="3.2.1.22" evidence="5 12"/>
<dbReference type="Proteomes" id="UP000800035">
    <property type="component" value="Unassembled WGS sequence"/>
</dbReference>
<dbReference type="InterPro" id="IPR000111">
    <property type="entry name" value="Glyco_hydro_27/36_CS"/>
</dbReference>
<dbReference type="GO" id="GO:0004557">
    <property type="term" value="F:alpha-galactosidase activity"/>
    <property type="evidence" value="ECO:0007669"/>
    <property type="project" value="UniProtKB-EC"/>
</dbReference>
<feature type="signal peptide" evidence="13">
    <location>
        <begin position="1"/>
        <end position="23"/>
    </location>
</feature>
<dbReference type="Gene3D" id="3.20.20.70">
    <property type="entry name" value="Aldolase class I"/>
    <property type="match status" value="1"/>
</dbReference>
<dbReference type="InterPro" id="IPR002241">
    <property type="entry name" value="Glyco_hydro_27"/>
</dbReference>